<dbReference type="GO" id="GO:0005886">
    <property type="term" value="C:plasma membrane"/>
    <property type="evidence" value="ECO:0007669"/>
    <property type="project" value="TreeGrafter"/>
</dbReference>
<dbReference type="PANTHER" id="PTHR10283:SF82">
    <property type="entry name" value="SOLUTE CARRIER FAMILY 13 MEMBER 2"/>
    <property type="match status" value="1"/>
</dbReference>
<dbReference type="HOGENOM" id="CLU_005170_9_1_1"/>
<reference evidence="9" key="3">
    <citation type="submission" date="2015-06" db="UniProtKB">
        <authorList>
            <consortium name="EnsemblMetazoa"/>
        </authorList>
    </citation>
    <scope>IDENTIFICATION</scope>
</reference>
<name>X1Z6U5_CAPTE</name>
<feature type="transmembrane region" description="Helical" evidence="7">
    <location>
        <begin position="383"/>
        <end position="402"/>
    </location>
</feature>
<dbReference type="GO" id="GO:0015137">
    <property type="term" value="F:citrate transmembrane transporter activity"/>
    <property type="evidence" value="ECO:0007669"/>
    <property type="project" value="TreeGrafter"/>
</dbReference>
<feature type="transmembrane region" description="Helical" evidence="7">
    <location>
        <begin position="505"/>
        <end position="529"/>
    </location>
</feature>
<keyword evidence="4 7" id="KW-0812">Transmembrane</keyword>
<reference evidence="10" key="1">
    <citation type="submission" date="2012-12" db="EMBL/GenBank/DDBJ databases">
        <authorList>
            <person name="Hellsten U."/>
            <person name="Grimwood J."/>
            <person name="Chapman J.A."/>
            <person name="Shapiro H."/>
            <person name="Aerts A."/>
            <person name="Otillar R.P."/>
            <person name="Terry A.Y."/>
            <person name="Boore J.L."/>
            <person name="Simakov O."/>
            <person name="Marletaz F."/>
            <person name="Cho S.-J."/>
            <person name="Edsinger-Gonzales E."/>
            <person name="Havlak P."/>
            <person name="Kuo D.-H."/>
            <person name="Larsson T."/>
            <person name="Lv J."/>
            <person name="Arendt D."/>
            <person name="Savage R."/>
            <person name="Osoegawa K."/>
            <person name="de Jong P."/>
            <person name="Lindberg D.R."/>
            <person name="Seaver E.C."/>
            <person name="Weisblat D.A."/>
            <person name="Putnam N.H."/>
            <person name="Grigoriev I.V."/>
            <person name="Rokhsar D.S."/>
        </authorList>
    </citation>
    <scope>NUCLEOTIDE SEQUENCE</scope>
    <source>
        <strain evidence="10">I ESC-2004</strain>
    </source>
</reference>
<dbReference type="AlphaFoldDB" id="X1Z6U5"/>
<protein>
    <recommendedName>
        <fullName evidence="11">Citrate transporter-like domain-containing protein</fullName>
    </recommendedName>
</protein>
<comment type="similarity">
    <text evidence="2">Belongs to the SLC13A/DASS transporter (TC 2.A.47) family. NADC subfamily.</text>
</comment>
<accession>X1Z6U5</accession>
<keyword evidence="3" id="KW-0813">Transport</keyword>
<dbReference type="Proteomes" id="UP000014760">
    <property type="component" value="Unassembled WGS sequence"/>
</dbReference>
<evidence type="ECO:0000313" key="10">
    <source>
        <dbReference type="Proteomes" id="UP000014760"/>
    </source>
</evidence>
<dbReference type="CDD" id="cd01115">
    <property type="entry name" value="SLC13_permease"/>
    <property type="match status" value="1"/>
</dbReference>
<evidence type="ECO:0000256" key="6">
    <source>
        <dbReference type="ARBA" id="ARBA00023136"/>
    </source>
</evidence>
<keyword evidence="5 7" id="KW-1133">Transmembrane helix</keyword>
<feature type="transmembrane region" description="Helical" evidence="7">
    <location>
        <begin position="299"/>
        <end position="323"/>
    </location>
</feature>
<feature type="transmembrane region" description="Helical" evidence="7">
    <location>
        <begin position="343"/>
        <end position="362"/>
    </location>
</feature>
<reference evidence="10" key="2">
    <citation type="journal article" date="2013" name="Nature">
        <title>Insights into bilaterian evolution from three spiralian genomes.</title>
        <authorList>
            <person name="Simakov O."/>
            <person name="Marletaz F."/>
            <person name="Cho S.J."/>
            <person name="Edsinger-Gonzales E."/>
            <person name="Havlak P."/>
            <person name="Hellsten U."/>
            <person name="Kuo D.H."/>
            <person name="Larsson T."/>
            <person name="Lv J."/>
            <person name="Arendt D."/>
            <person name="Savage R."/>
            <person name="Osoegawa K."/>
            <person name="de Jong P."/>
            <person name="Grimwood J."/>
            <person name="Chapman J.A."/>
            <person name="Shapiro H."/>
            <person name="Aerts A."/>
            <person name="Otillar R.P."/>
            <person name="Terry A.Y."/>
            <person name="Boore J.L."/>
            <person name="Grigoriev I.V."/>
            <person name="Lindberg D.R."/>
            <person name="Seaver E.C."/>
            <person name="Weisblat D.A."/>
            <person name="Putnam N.H."/>
            <person name="Rokhsar D.S."/>
        </authorList>
    </citation>
    <scope>NUCLEOTIDE SEQUENCE</scope>
    <source>
        <strain evidence="10">I ESC-2004</strain>
    </source>
</reference>
<organism evidence="9 10">
    <name type="scientific">Capitella teleta</name>
    <name type="common">Polychaete worm</name>
    <dbReference type="NCBI Taxonomy" id="283909"/>
    <lineage>
        <taxon>Eukaryota</taxon>
        <taxon>Metazoa</taxon>
        <taxon>Spiralia</taxon>
        <taxon>Lophotrochozoa</taxon>
        <taxon>Annelida</taxon>
        <taxon>Polychaeta</taxon>
        <taxon>Sedentaria</taxon>
        <taxon>Scolecida</taxon>
        <taxon>Capitellidae</taxon>
        <taxon>Capitella</taxon>
    </lineage>
</organism>
<dbReference type="InterPro" id="IPR031312">
    <property type="entry name" value="Na/sul_symport_CS"/>
</dbReference>
<dbReference type="Pfam" id="PF00939">
    <property type="entry name" value="Na_sulph_symp"/>
    <property type="match status" value="1"/>
</dbReference>
<evidence type="ECO:0000256" key="2">
    <source>
        <dbReference type="ARBA" id="ARBA00006772"/>
    </source>
</evidence>
<sequence length="550" mass="61044">MILLPPLLLLPLPMLVDGQEALCGYCMLLLAVYWCTEAVPIEVTGLIPVFLFPMLGLLPVEAVVPQYMKEVQMLFLGGIIVAISLEKNNLHIRIALNILRLIGTQPRWLLFGFMFPTWFLSMWISNTAATSMMLPMVEAVLDQIQPKNPDDYEGVLKTSNSRLKIHQEMEIDDSPRDPRVHYAEQKAHFDRMSVGFYLSVAYAANVGGVATLTGTSPNLILKGYVDDIWSAQGLPSPLDYSNWMVFGMPISFMCFVLVWFWMQFMYLGIRLAETCNCCSRAEKGDSAAKKTIMDAYNRLGSISFAECMVGILFMTLVSLWFFRDPDFMAGWSTYYRDEYIGDAVPALMIACFTFIIPNTLTPKADDDKPVGTLMTWKATHEKMAWGTLILTGGGFALAEATMKSGLADWIGDQLQIFDALPGWVMVMLLCLIVSLVTNVTSNTAICTLLMPIMAAMAEGLGKNPMYLMLPVCVTTSFAFMLPVGTPPNAIVFASGRIKVMDMVKAGLGINILCVFVITMATETWGAAYFDLYNLPWGNSTGINSTLQYIL</sequence>
<dbReference type="OMA" id="KTGMMMN"/>
<keyword evidence="10" id="KW-1185">Reference proteome</keyword>
<dbReference type="EMBL" id="AMQN01000476">
    <property type="status" value="NOT_ANNOTATED_CDS"/>
    <property type="molecule type" value="Genomic_DNA"/>
</dbReference>
<feature type="transmembrane region" description="Helical" evidence="7">
    <location>
        <begin position="240"/>
        <end position="261"/>
    </location>
</feature>
<evidence type="ECO:0000256" key="8">
    <source>
        <dbReference type="SAM" id="SignalP"/>
    </source>
</evidence>
<feature type="transmembrane region" description="Helical" evidence="7">
    <location>
        <begin position="465"/>
        <end position="485"/>
    </location>
</feature>
<feature type="chain" id="PRO_5004948104" description="Citrate transporter-like domain-containing protein" evidence="8">
    <location>
        <begin position="19"/>
        <end position="550"/>
    </location>
</feature>
<feature type="transmembrane region" description="Helical" evidence="7">
    <location>
        <begin position="105"/>
        <end position="124"/>
    </location>
</feature>
<feature type="signal peptide" evidence="8">
    <location>
        <begin position="1"/>
        <end position="18"/>
    </location>
</feature>
<dbReference type="EnsemblMetazoa" id="CapteT153697">
    <property type="protein sequence ID" value="CapteP153697"/>
    <property type="gene ID" value="CapteG153697"/>
</dbReference>
<evidence type="ECO:0008006" key="11">
    <source>
        <dbReference type="Google" id="ProtNLM"/>
    </source>
</evidence>
<evidence type="ECO:0000313" key="9">
    <source>
        <dbReference type="EnsemblMetazoa" id="CapteP153697"/>
    </source>
</evidence>
<keyword evidence="6 7" id="KW-0472">Membrane</keyword>
<dbReference type="PROSITE" id="PS01271">
    <property type="entry name" value="NA_SULFATE"/>
    <property type="match status" value="1"/>
</dbReference>
<feature type="transmembrane region" description="Helical" evidence="7">
    <location>
        <begin position="194"/>
        <end position="220"/>
    </location>
</feature>
<dbReference type="GO" id="GO:0015141">
    <property type="term" value="F:succinate transmembrane transporter activity"/>
    <property type="evidence" value="ECO:0007669"/>
    <property type="project" value="TreeGrafter"/>
</dbReference>
<comment type="subcellular location">
    <subcellularLocation>
        <location evidence="1">Membrane</location>
        <topology evidence="1">Multi-pass membrane protein</topology>
    </subcellularLocation>
</comment>
<evidence type="ECO:0000256" key="3">
    <source>
        <dbReference type="ARBA" id="ARBA00022448"/>
    </source>
</evidence>
<dbReference type="PANTHER" id="PTHR10283">
    <property type="entry name" value="SOLUTE CARRIER FAMILY 13 MEMBER"/>
    <property type="match status" value="1"/>
</dbReference>
<evidence type="ECO:0000256" key="1">
    <source>
        <dbReference type="ARBA" id="ARBA00004141"/>
    </source>
</evidence>
<evidence type="ECO:0000256" key="5">
    <source>
        <dbReference type="ARBA" id="ARBA00022989"/>
    </source>
</evidence>
<evidence type="ECO:0000256" key="7">
    <source>
        <dbReference type="SAM" id="Phobius"/>
    </source>
</evidence>
<dbReference type="InterPro" id="IPR001898">
    <property type="entry name" value="SLC13A/DASS"/>
</dbReference>
<keyword evidence="8" id="KW-0732">Signal</keyword>
<feature type="transmembrane region" description="Helical" evidence="7">
    <location>
        <begin position="422"/>
        <end position="453"/>
    </location>
</feature>
<dbReference type="OrthoDB" id="6493944at2759"/>
<proteinExistence type="inferred from homology"/>
<evidence type="ECO:0000256" key="4">
    <source>
        <dbReference type="ARBA" id="ARBA00022692"/>
    </source>
</evidence>